<evidence type="ECO:0000256" key="4">
    <source>
        <dbReference type="ARBA" id="ARBA00022741"/>
    </source>
</evidence>
<dbReference type="EC" id="2.7.11.1" evidence="1"/>
<comment type="caution">
    <text evidence="10">The sequence shown here is derived from an EMBL/GenBank/DDBJ whole genome shotgun (WGS) entry which is preliminary data.</text>
</comment>
<dbReference type="InterPro" id="IPR008271">
    <property type="entry name" value="Ser/Thr_kinase_AS"/>
</dbReference>
<sequence length="196" mass="22509">MDSEAGVVEKDPTARYVRYDELLGKGAFKTSLLCRYKAFDEVDGVEVAWNQVNVEDVLQSPQQLERLYSEVHFLKSLKHENIIKFYNSWVNEKSRTINIITELFTSGSLRQYRKKHKNIDMKAMKNWLRQILRGLCYLHGHNPPIIHRDLKCDNIFVNGNTGRVKIGDLGLAVVMQQPLAQSVIGNNVCPCWGCLD</sequence>
<evidence type="ECO:0000256" key="6">
    <source>
        <dbReference type="ARBA" id="ARBA00022840"/>
    </source>
</evidence>
<dbReference type="FunFam" id="3.30.200.20:FF:000075">
    <property type="entry name" value="Probable serine/threonine-protein kinase WNK1"/>
    <property type="match status" value="1"/>
</dbReference>
<comment type="catalytic activity">
    <reaction evidence="7">
        <text>L-threonyl-[protein] + ATP = O-phospho-L-threonyl-[protein] + ADP + H(+)</text>
        <dbReference type="Rhea" id="RHEA:46608"/>
        <dbReference type="Rhea" id="RHEA-COMP:11060"/>
        <dbReference type="Rhea" id="RHEA-COMP:11605"/>
        <dbReference type="ChEBI" id="CHEBI:15378"/>
        <dbReference type="ChEBI" id="CHEBI:30013"/>
        <dbReference type="ChEBI" id="CHEBI:30616"/>
        <dbReference type="ChEBI" id="CHEBI:61977"/>
        <dbReference type="ChEBI" id="CHEBI:456216"/>
        <dbReference type="EC" id="2.7.11.1"/>
    </reaction>
</comment>
<keyword evidence="4" id="KW-0547">Nucleotide-binding</keyword>
<dbReference type="PANTHER" id="PTHR13902">
    <property type="entry name" value="SERINE/THREONINE-PROTEIN KINASE WNK WITH NO LYSINE -RELATED"/>
    <property type="match status" value="1"/>
</dbReference>
<evidence type="ECO:0000256" key="2">
    <source>
        <dbReference type="ARBA" id="ARBA00022527"/>
    </source>
</evidence>
<evidence type="ECO:0000256" key="5">
    <source>
        <dbReference type="ARBA" id="ARBA00022777"/>
    </source>
</evidence>
<dbReference type="PROSITE" id="PS50011">
    <property type="entry name" value="PROTEIN_KINASE_DOM"/>
    <property type="match status" value="1"/>
</dbReference>
<keyword evidence="5" id="KW-0418">Kinase</keyword>
<evidence type="ECO:0000256" key="8">
    <source>
        <dbReference type="ARBA" id="ARBA00048679"/>
    </source>
</evidence>
<feature type="domain" description="Protein kinase" evidence="9">
    <location>
        <begin position="17"/>
        <end position="196"/>
    </location>
</feature>
<dbReference type="InterPro" id="IPR011009">
    <property type="entry name" value="Kinase-like_dom_sf"/>
</dbReference>
<evidence type="ECO:0000313" key="10">
    <source>
        <dbReference type="EMBL" id="RYR63822.1"/>
    </source>
</evidence>
<keyword evidence="6" id="KW-0067">ATP-binding</keyword>
<protein>
    <recommendedName>
        <fullName evidence="1">non-specific serine/threonine protein kinase</fullName>
        <ecNumber evidence="1">2.7.11.1</ecNumber>
    </recommendedName>
</protein>
<dbReference type="GO" id="GO:0005524">
    <property type="term" value="F:ATP binding"/>
    <property type="evidence" value="ECO:0007669"/>
    <property type="project" value="UniProtKB-KW"/>
</dbReference>
<organism evidence="10 11">
    <name type="scientific">Arachis hypogaea</name>
    <name type="common">Peanut</name>
    <dbReference type="NCBI Taxonomy" id="3818"/>
    <lineage>
        <taxon>Eukaryota</taxon>
        <taxon>Viridiplantae</taxon>
        <taxon>Streptophyta</taxon>
        <taxon>Embryophyta</taxon>
        <taxon>Tracheophyta</taxon>
        <taxon>Spermatophyta</taxon>
        <taxon>Magnoliopsida</taxon>
        <taxon>eudicotyledons</taxon>
        <taxon>Gunneridae</taxon>
        <taxon>Pentapetalae</taxon>
        <taxon>rosids</taxon>
        <taxon>fabids</taxon>
        <taxon>Fabales</taxon>
        <taxon>Fabaceae</taxon>
        <taxon>Papilionoideae</taxon>
        <taxon>50 kb inversion clade</taxon>
        <taxon>dalbergioids sensu lato</taxon>
        <taxon>Dalbergieae</taxon>
        <taxon>Pterocarpus clade</taxon>
        <taxon>Arachis</taxon>
    </lineage>
</organism>
<dbReference type="GO" id="GO:0004674">
    <property type="term" value="F:protein serine/threonine kinase activity"/>
    <property type="evidence" value="ECO:0007669"/>
    <property type="project" value="UniProtKB-KW"/>
</dbReference>
<dbReference type="Pfam" id="PF00069">
    <property type="entry name" value="Pkinase"/>
    <property type="match status" value="1"/>
</dbReference>
<dbReference type="PROSITE" id="PS00108">
    <property type="entry name" value="PROTEIN_KINASE_ST"/>
    <property type="match status" value="1"/>
</dbReference>
<reference evidence="10 11" key="1">
    <citation type="submission" date="2019-01" db="EMBL/GenBank/DDBJ databases">
        <title>Sequencing of cultivated peanut Arachis hypogaea provides insights into genome evolution and oil improvement.</title>
        <authorList>
            <person name="Chen X."/>
        </authorList>
    </citation>
    <scope>NUCLEOTIDE SEQUENCE [LARGE SCALE GENOMIC DNA]</scope>
    <source>
        <strain evidence="11">cv. Fuhuasheng</strain>
        <tissue evidence="10">Leaves</tissue>
    </source>
</reference>
<dbReference type="SMART" id="SM00220">
    <property type="entry name" value="S_TKc"/>
    <property type="match status" value="1"/>
</dbReference>
<evidence type="ECO:0000256" key="3">
    <source>
        <dbReference type="ARBA" id="ARBA00022679"/>
    </source>
</evidence>
<dbReference type="EMBL" id="SDMP01000004">
    <property type="protein sequence ID" value="RYR63822.1"/>
    <property type="molecule type" value="Genomic_DNA"/>
</dbReference>
<dbReference type="Gene3D" id="1.10.510.10">
    <property type="entry name" value="Transferase(Phosphotransferase) domain 1"/>
    <property type="match status" value="1"/>
</dbReference>
<dbReference type="Gene3D" id="3.30.200.20">
    <property type="entry name" value="Phosphorylase Kinase, domain 1"/>
    <property type="match status" value="1"/>
</dbReference>
<accession>A0A445DL80</accession>
<name>A0A445DL80_ARAHY</name>
<dbReference type="InterPro" id="IPR050588">
    <property type="entry name" value="WNK_Ser-Thr_kinase"/>
</dbReference>
<keyword evidence="11" id="KW-1185">Reference proteome</keyword>
<gene>
    <name evidence="10" type="ORF">Ahy_A04g021577</name>
</gene>
<comment type="catalytic activity">
    <reaction evidence="8">
        <text>L-seryl-[protein] + ATP = O-phospho-L-seryl-[protein] + ADP + H(+)</text>
        <dbReference type="Rhea" id="RHEA:17989"/>
        <dbReference type="Rhea" id="RHEA-COMP:9863"/>
        <dbReference type="Rhea" id="RHEA-COMP:11604"/>
        <dbReference type="ChEBI" id="CHEBI:15378"/>
        <dbReference type="ChEBI" id="CHEBI:29999"/>
        <dbReference type="ChEBI" id="CHEBI:30616"/>
        <dbReference type="ChEBI" id="CHEBI:83421"/>
        <dbReference type="ChEBI" id="CHEBI:456216"/>
        <dbReference type="EC" id="2.7.11.1"/>
    </reaction>
</comment>
<dbReference type="Proteomes" id="UP000289738">
    <property type="component" value="Chromosome A04"/>
</dbReference>
<dbReference type="SUPFAM" id="SSF56112">
    <property type="entry name" value="Protein kinase-like (PK-like)"/>
    <property type="match status" value="1"/>
</dbReference>
<evidence type="ECO:0000256" key="7">
    <source>
        <dbReference type="ARBA" id="ARBA00047899"/>
    </source>
</evidence>
<dbReference type="AlphaFoldDB" id="A0A445DL80"/>
<proteinExistence type="predicted"/>
<dbReference type="InterPro" id="IPR000719">
    <property type="entry name" value="Prot_kinase_dom"/>
</dbReference>
<keyword evidence="3" id="KW-0808">Transferase</keyword>
<keyword evidence="2" id="KW-0723">Serine/threonine-protein kinase</keyword>
<evidence type="ECO:0000259" key="9">
    <source>
        <dbReference type="PROSITE" id="PS50011"/>
    </source>
</evidence>
<evidence type="ECO:0000313" key="11">
    <source>
        <dbReference type="Proteomes" id="UP000289738"/>
    </source>
</evidence>
<evidence type="ECO:0000256" key="1">
    <source>
        <dbReference type="ARBA" id="ARBA00012513"/>
    </source>
</evidence>